<sequence>MNRFRKNKKGKNEVEAAETPHLFSSSLKSVKKKKSVEDEKPFLDLSHALPSDDDFRTSLIMPKLSARFSMLREQDDPSTKIGKASDDSVLFPKRASRLNLLGQAPTSLADIDEVSTDGRSSFNRPRADSSISGYGTDDDGYQGSIMNRPRRGESNNLFGGRQKVYKIPVKQSGANSEGRSGMGGRALYENDLTLSAFQRIRLEEKKGKQEKKDEETSKEESAGPEAEETVSNISANRTTSSSTASGPSNSWLSTAATSVDEQTSPVQSSNESLASPNMDGHGSGSKPVSSGGMLRNGNSVRSRRLYGQGLAQSVQDQQSSTLYRLESLSRQRAATPELHGLNRSYSRSATNLHDRLHKFAIAESSPSLRPSSPSPSAASSRQQRRESDPKETKQQPLAGAGAVDGSSVRPLSPPVSENEDHSTQLAASVNPEDRGKATAMGLFNKPQTSFDESQFIHRQLQMRQNVPTPPLRRPSPPSAAPSQDGPSRPRGFSTTSSYRSRAESGASSHYSDSRRVVNRSNASTRNTSPVRPVNDTFLANDSSSDSEEDEDRRSTRVSSTTSHERDSTRSAVRSASSANSPISTRESSGRLPEVRLSELADLNTIAEDEQIQPDAPTNEPLPEKPDSPTLGPAGLGLSGLVRTHLRQDSDKSFILPPPSLSSPPSSKQRNVENPSYSPTYRTQTSRIPMSPPRTGWNPKFEKDFAVDTSISTPGIPQHLLCQDPPDFQPSQKWTPGQHLNNREIHPVARPPNDASDVAGRGSFEDEMNIGHRRGSSTETYREREEFARELAERRKKVEEKLKGIAEVESRSTSPAPGYRSSSEHHHHHIKPGNAFSVLKSKPSKSSLQGRPETKKMHPLGFGAGNASTPTLASEDPWREEEERPPFGFGKHSNSSSPHIGLRSKRSMIIGGRSREDSRERGRGPSPSPHRLPSDASGRSKSRCRDRENMGPFGTAGYHNNTDVLASPDNSQDQYSIPSVPSSARPSVEVNDQGDEPCTSAASARFGGGSRPAVASNYFDNPPNPAPTGNSPPIGIPHRPSPIPSFCANTTPPLEDLSSDGTAAPPSAGVGSSAPQRGLTQSGLTKRAVNKSQISEPTFVHSTSSVPVVGLPAGASLHNGMPPPVPPMNPRRRRQTTTHTIFGAFKGEKSESRQQPMFNTEYVEDHSIFSDEDKKIKVKGRLRKMSSEGGNLKQKARPEAAYGPFHPPPPYPPPTFPRQPHHIQMEGGMI</sequence>
<protein>
    <submittedName>
        <fullName evidence="2">Uncharacterized protein</fullName>
    </submittedName>
</protein>
<name>A0A507QR85_MONPU</name>
<feature type="compositionally biased region" description="Polar residues" evidence="1">
    <location>
        <begin position="117"/>
        <end position="133"/>
    </location>
</feature>
<gene>
    <name evidence="2" type="ORF">MPDQ_001695</name>
</gene>
<evidence type="ECO:0000313" key="2">
    <source>
        <dbReference type="EMBL" id="TQB69520.1"/>
    </source>
</evidence>
<feature type="compositionally biased region" description="Basic and acidic residues" evidence="1">
    <location>
        <begin position="912"/>
        <end position="922"/>
    </location>
</feature>
<dbReference type="EMBL" id="VIFY01000148">
    <property type="protein sequence ID" value="TQB69520.1"/>
    <property type="molecule type" value="Genomic_DNA"/>
</dbReference>
<feature type="compositionally biased region" description="Polar residues" evidence="1">
    <location>
        <begin position="310"/>
        <end position="332"/>
    </location>
</feature>
<feature type="compositionally biased region" description="Pro residues" evidence="1">
    <location>
        <begin position="467"/>
        <end position="479"/>
    </location>
</feature>
<dbReference type="OrthoDB" id="5335210at2759"/>
<feature type="compositionally biased region" description="Pro residues" evidence="1">
    <location>
        <begin position="1204"/>
        <end position="1216"/>
    </location>
</feature>
<evidence type="ECO:0000256" key="1">
    <source>
        <dbReference type="SAM" id="MobiDB-lite"/>
    </source>
</evidence>
<feature type="compositionally biased region" description="Low complexity" evidence="1">
    <location>
        <begin position="569"/>
        <end position="580"/>
    </location>
</feature>
<feature type="region of interest" description="Disordered" evidence="1">
    <location>
        <begin position="202"/>
        <end position="637"/>
    </location>
</feature>
<dbReference type="AlphaFoldDB" id="A0A507QR85"/>
<feature type="compositionally biased region" description="Polar residues" evidence="1">
    <location>
        <begin position="492"/>
        <end position="510"/>
    </location>
</feature>
<feature type="region of interest" description="Disordered" evidence="1">
    <location>
        <begin position="106"/>
        <end position="190"/>
    </location>
</feature>
<feature type="compositionally biased region" description="Low complexity" evidence="1">
    <location>
        <begin position="1060"/>
        <end position="1074"/>
    </location>
</feature>
<feature type="region of interest" description="Disordered" evidence="1">
    <location>
        <begin position="802"/>
        <end position="1034"/>
    </location>
</feature>
<feature type="compositionally biased region" description="Polar residues" evidence="1">
    <location>
        <begin position="1077"/>
        <end position="1089"/>
    </location>
</feature>
<feature type="compositionally biased region" description="Polar residues" evidence="1">
    <location>
        <begin position="667"/>
        <end position="687"/>
    </location>
</feature>
<accession>A0A507QR85</accession>
<feature type="region of interest" description="Disordered" evidence="1">
    <location>
        <begin position="1180"/>
        <end position="1229"/>
    </location>
</feature>
<feature type="compositionally biased region" description="Polar residues" evidence="1">
    <location>
        <begin position="251"/>
        <end position="275"/>
    </location>
</feature>
<feature type="compositionally biased region" description="Low complexity" evidence="1">
    <location>
        <begin position="231"/>
        <end position="250"/>
    </location>
</feature>
<feature type="region of interest" description="Disordered" evidence="1">
    <location>
        <begin position="650"/>
        <end position="693"/>
    </location>
</feature>
<proteinExistence type="predicted"/>
<feature type="compositionally biased region" description="Polar residues" evidence="1">
    <location>
        <begin position="957"/>
        <end position="984"/>
    </location>
</feature>
<feature type="compositionally biased region" description="Basic and acidic residues" evidence="1">
    <location>
        <begin position="202"/>
        <end position="221"/>
    </location>
</feature>
<organism evidence="2 3">
    <name type="scientific">Monascus purpureus</name>
    <name type="common">Red mold</name>
    <name type="synonym">Monascus anka</name>
    <dbReference type="NCBI Taxonomy" id="5098"/>
    <lineage>
        <taxon>Eukaryota</taxon>
        <taxon>Fungi</taxon>
        <taxon>Dikarya</taxon>
        <taxon>Ascomycota</taxon>
        <taxon>Pezizomycotina</taxon>
        <taxon>Eurotiomycetes</taxon>
        <taxon>Eurotiomycetidae</taxon>
        <taxon>Eurotiales</taxon>
        <taxon>Aspergillaceae</taxon>
        <taxon>Monascus</taxon>
    </lineage>
</organism>
<keyword evidence="3" id="KW-1185">Reference proteome</keyword>
<feature type="compositionally biased region" description="Basic and acidic residues" evidence="1">
    <location>
        <begin position="383"/>
        <end position="393"/>
    </location>
</feature>
<reference evidence="2 3" key="1">
    <citation type="submission" date="2019-06" db="EMBL/GenBank/DDBJ databases">
        <title>Wine fermentation using esterase from Monascus purpureus.</title>
        <authorList>
            <person name="Geng C."/>
            <person name="Zhang Y."/>
        </authorList>
    </citation>
    <scope>NUCLEOTIDE SEQUENCE [LARGE SCALE GENOMIC DNA]</scope>
    <source>
        <strain evidence="2">HQ1</strain>
    </source>
</reference>
<feature type="region of interest" description="Disordered" evidence="1">
    <location>
        <begin position="1047"/>
        <end position="1089"/>
    </location>
</feature>
<feature type="compositionally biased region" description="Low complexity" evidence="1">
    <location>
        <begin position="363"/>
        <end position="381"/>
    </location>
</feature>
<feature type="compositionally biased region" description="Polar residues" evidence="1">
    <location>
        <begin position="518"/>
        <end position="529"/>
    </location>
</feature>
<evidence type="ECO:0000313" key="3">
    <source>
        <dbReference type="Proteomes" id="UP000319663"/>
    </source>
</evidence>
<dbReference type="STRING" id="5098.A0A507QR85"/>
<comment type="caution">
    <text evidence="2">The sequence shown here is derived from an EMBL/GenBank/DDBJ whole genome shotgun (WGS) entry which is preliminary data.</text>
</comment>
<dbReference type="Proteomes" id="UP000319663">
    <property type="component" value="Unassembled WGS sequence"/>
</dbReference>